<proteinExistence type="predicted"/>
<sequence length="71" mass="7876">MYTKPTHSWAMHQFHSFQADVCQPGRPNNQSHLEMACSGRALDVRVCVTSSSSRATMCQGIRSETDPPLPV</sequence>
<dbReference type="EMBL" id="GBXM01013854">
    <property type="protein sequence ID" value="JAH94723.1"/>
    <property type="molecule type" value="Transcribed_RNA"/>
</dbReference>
<reference evidence="1" key="2">
    <citation type="journal article" date="2015" name="Fish Shellfish Immunol.">
        <title>Early steps in the European eel (Anguilla anguilla)-Vibrio vulnificus interaction in the gills: Role of the RtxA13 toxin.</title>
        <authorList>
            <person name="Callol A."/>
            <person name="Pajuelo D."/>
            <person name="Ebbesson L."/>
            <person name="Teles M."/>
            <person name="MacKenzie S."/>
            <person name="Amaro C."/>
        </authorList>
    </citation>
    <scope>NUCLEOTIDE SEQUENCE</scope>
</reference>
<accession>A0A0E9WZ67</accession>
<protein>
    <submittedName>
        <fullName evidence="1">Uncharacterized protein</fullName>
    </submittedName>
</protein>
<organism evidence="1">
    <name type="scientific">Anguilla anguilla</name>
    <name type="common">European freshwater eel</name>
    <name type="synonym">Muraena anguilla</name>
    <dbReference type="NCBI Taxonomy" id="7936"/>
    <lineage>
        <taxon>Eukaryota</taxon>
        <taxon>Metazoa</taxon>
        <taxon>Chordata</taxon>
        <taxon>Craniata</taxon>
        <taxon>Vertebrata</taxon>
        <taxon>Euteleostomi</taxon>
        <taxon>Actinopterygii</taxon>
        <taxon>Neopterygii</taxon>
        <taxon>Teleostei</taxon>
        <taxon>Anguilliformes</taxon>
        <taxon>Anguillidae</taxon>
        <taxon>Anguilla</taxon>
    </lineage>
</organism>
<reference evidence="1" key="1">
    <citation type="submission" date="2014-11" db="EMBL/GenBank/DDBJ databases">
        <authorList>
            <person name="Amaro Gonzalez C."/>
        </authorList>
    </citation>
    <scope>NUCLEOTIDE SEQUENCE</scope>
</reference>
<evidence type="ECO:0000313" key="1">
    <source>
        <dbReference type="EMBL" id="JAH94723.1"/>
    </source>
</evidence>
<dbReference type="AlphaFoldDB" id="A0A0E9WZ67"/>
<name>A0A0E9WZ67_ANGAN</name>